<proteinExistence type="predicted"/>
<sequence length="193" mass="21559">MHGTEAPTEITQPSAMVNRKNKSRLYLIFHHQPQTGPMEEGIKFHTTVNVAPKKPAPPIDQSWRFHLTHAMRRGVPTLQYQGEQVVNSEATMVAAVLVCKLDPGITGIGLSMLLREVPIFPLGDGSEAGQWAKDALRLLVERDVIPPLRVNIDDIWEHGHRFAESVQRKAGRTIHTCDIYGTEIKSEIPRTSS</sequence>
<keyword evidence="2" id="KW-1185">Reference proteome</keyword>
<protein>
    <submittedName>
        <fullName evidence="1">Uncharacterized protein</fullName>
    </submittedName>
</protein>
<dbReference type="InParanoid" id="A0A067QKE5"/>
<dbReference type="Proteomes" id="UP000027265">
    <property type="component" value="Unassembled WGS sequence"/>
</dbReference>
<dbReference type="InterPro" id="IPR054208">
    <property type="entry name" value="DUF6914"/>
</dbReference>
<accession>A0A067QKE5</accession>
<evidence type="ECO:0000313" key="2">
    <source>
        <dbReference type="Proteomes" id="UP000027265"/>
    </source>
</evidence>
<dbReference type="Pfam" id="PF21858">
    <property type="entry name" value="DUF6914"/>
    <property type="match status" value="1"/>
</dbReference>
<gene>
    <name evidence="1" type="ORF">JAAARDRAFT_188716</name>
</gene>
<dbReference type="EMBL" id="KL197710">
    <property type="protein sequence ID" value="KDQ63101.1"/>
    <property type="molecule type" value="Genomic_DNA"/>
</dbReference>
<dbReference type="HOGENOM" id="CLU_095770_0_0_1"/>
<dbReference type="OrthoDB" id="2679825at2759"/>
<reference evidence="2" key="1">
    <citation type="journal article" date="2014" name="Proc. Natl. Acad. Sci. U.S.A.">
        <title>Extensive sampling of basidiomycete genomes demonstrates inadequacy of the white-rot/brown-rot paradigm for wood decay fungi.</title>
        <authorList>
            <person name="Riley R."/>
            <person name="Salamov A.A."/>
            <person name="Brown D.W."/>
            <person name="Nagy L.G."/>
            <person name="Floudas D."/>
            <person name="Held B.W."/>
            <person name="Levasseur A."/>
            <person name="Lombard V."/>
            <person name="Morin E."/>
            <person name="Otillar R."/>
            <person name="Lindquist E.A."/>
            <person name="Sun H."/>
            <person name="LaButti K.M."/>
            <person name="Schmutz J."/>
            <person name="Jabbour D."/>
            <person name="Luo H."/>
            <person name="Baker S.E."/>
            <person name="Pisabarro A.G."/>
            <person name="Walton J.D."/>
            <person name="Blanchette R.A."/>
            <person name="Henrissat B."/>
            <person name="Martin F."/>
            <person name="Cullen D."/>
            <person name="Hibbett D.S."/>
            <person name="Grigoriev I.V."/>
        </authorList>
    </citation>
    <scope>NUCLEOTIDE SEQUENCE [LARGE SCALE GENOMIC DNA]</scope>
    <source>
        <strain evidence="2">MUCL 33604</strain>
    </source>
</reference>
<evidence type="ECO:0000313" key="1">
    <source>
        <dbReference type="EMBL" id="KDQ63101.1"/>
    </source>
</evidence>
<name>A0A067QKE5_9AGAM</name>
<dbReference type="AlphaFoldDB" id="A0A067QKE5"/>
<organism evidence="1 2">
    <name type="scientific">Jaapia argillacea MUCL 33604</name>
    <dbReference type="NCBI Taxonomy" id="933084"/>
    <lineage>
        <taxon>Eukaryota</taxon>
        <taxon>Fungi</taxon>
        <taxon>Dikarya</taxon>
        <taxon>Basidiomycota</taxon>
        <taxon>Agaricomycotina</taxon>
        <taxon>Agaricomycetes</taxon>
        <taxon>Agaricomycetidae</taxon>
        <taxon>Jaapiales</taxon>
        <taxon>Jaapiaceae</taxon>
        <taxon>Jaapia</taxon>
    </lineage>
</organism>